<accession>A0A0Q3UTX6</accession>
<evidence type="ECO:0000313" key="1">
    <source>
        <dbReference type="EMBL" id="KQK84834.1"/>
    </source>
</evidence>
<sequence length="140" mass="16040">MGAPQKWAYNGRFDEKAKRDSNVDGSVAYLAVRRRHPAASFSAASFCIRKEANRSCYTNWTAGECEHLSTWSTIDAQMRKEREIAMRTALLYRLLCAEEIQQHLSVQPLFVWEQRPIVRAVQTGQQANGSTLEVLMQRTF</sequence>
<reference evidence="1 2" key="1">
    <citation type="submission" date="2015-10" db="EMBL/GenBank/DDBJ databases">
        <authorList>
            <person name="Gilbert D.G."/>
        </authorList>
    </citation>
    <scope>NUCLEOTIDE SEQUENCE [LARGE SCALE GENOMIC DNA]</scope>
    <source>
        <strain evidence="1">FVVF132</strain>
    </source>
</reference>
<protein>
    <submittedName>
        <fullName evidence="1">Uncharacterized protein</fullName>
    </submittedName>
</protein>
<comment type="caution">
    <text evidence="1">The sequence shown here is derived from an EMBL/GenBank/DDBJ whole genome shotgun (WGS) entry which is preliminary data.</text>
</comment>
<dbReference type="Proteomes" id="UP000051836">
    <property type="component" value="Unassembled WGS sequence"/>
</dbReference>
<dbReference type="EMBL" id="LMAW01000963">
    <property type="protein sequence ID" value="KQK84834.1"/>
    <property type="molecule type" value="Genomic_DNA"/>
</dbReference>
<dbReference type="AlphaFoldDB" id="A0A0Q3UTX6"/>
<keyword evidence="2" id="KW-1185">Reference proteome</keyword>
<organism evidence="1 2">
    <name type="scientific">Amazona aestiva</name>
    <name type="common">Blue-fronted Amazon parrot</name>
    <dbReference type="NCBI Taxonomy" id="12930"/>
    <lineage>
        <taxon>Eukaryota</taxon>
        <taxon>Metazoa</taxon>
        <taxon>Chordata</taxon>
        <taxon>Craniata</taxon>
        <taxon>Vertebrata</taxon>
        <taxon>Euteleostomi</taxon>
        <taxon>Archelosauria</taxon>
        <taxon>Archosauria</taxon>
        <taxon>Dinosauria</taxon>
        <taxon>Saurischia</taxon>
        <taxon>Theropoda</taxon>
        <taxon>Coelurosauria</taxon>
        <taxon>Aves</taxon>
        <taxon>Neognathae</taxon>
        <taxon>Neoaves</taxon>
        <taxon>Telluraves</taxon>
        <taxon>Australaves</taxon>
        <taxon>Psittaciformes</taxon>
        <taxon>Psittacidae</taxon>
        <taxon>Amazona</taxon>
    </lineage>
</organism>
<gene>
    <name evidence="1" type="ORF">AAES_44913</name>
</gene>
<evidence type="ECO:0000313" key="2">
    <source>
        <dbReference type="Proteomes" id="UP000051836"/>
    </source>
</evidence>
<proteinExistence type="predicted"/>
<name>A0A0Q3UTX6_AMAAE</name>